<keyword evidence="1" id="KW-0472">Membrane</keyword>
<proteinExistence type="predicted"/>
<dbReference type="Proteomes" id="UP001596004">
    <property type="component" value="Unassembled WGS sequence"/>
</dbReference>
<sequence>MQIKTDGQADPDDWRSGIGDLVADMFSYWTFGLGSYSAGESDRAYGPVKLVIWTVVAIGVAAAVSALRIALFGEPTAGWGIALVPLIMPLVGALAHRPRHWVPGLVLGAGAGVLTAVGLGIDLGSSIGSFWGGMAAVSAGFLVCSIVFAAVTWNRG</sequence>
<name>A0ABV9CN92_9ACTN</name>
<feature type="transmembrane region" description="Helical" evidence="1">
    <location>
        <begin position="50"/>
        <end position="71"/>
    </location>
</feature>
<feature type="transmembrane region" description="Helical" evidence="1">
    <location>
        <begin position="127"/>
        <end position="153"/>
    </location>
</feature>
<keyword evidence="3" id="KW-1185">Reference proteome</keyword>
<organism evidence="2 3">
    <name type="scientific">Sphaerisporangium dianthi</name>
    <dbReference type="NCBI Taxonomy" id="1436120"/>
    <lineage>
        <taxon>Bacteria</taxon>
        <taxon>Bacillati</taxon>
        <taxon>Actinomycetota</taxon>
        <taxon>Actinomycetes</taxon>
        <taxon>Streptosporangiales</taxon>
        <taxon>Streptosporangiaceae</taxon>
        <taxon>Sphaerisporangium</taxon>
    </lineage>
</organism>
<evidence type="ECO:0000313" key="3">
    <source>
        <dbReference type="Proteomes" id="UP001596004"/>
    </source>
</evidence>
<reference evidence="3" key="1">
    <citation type="journal article" date="2019" name="Int. J. Syst. Evol. Microbiol.">
        <title>The Global Catalogue of Microorganisms (GCM) 10K type strain sequencing project: providing services to taxonomists for standard genome sequencing and annotation.</title>
        <authorList>
            <consortium name="The Broad Institute Genomics Platform"/>
            <consortium name="The Broad Institute Genome Sequencing Center for Infectious Disease"/>
            <person name="Wu L."/>
            <person name="Ma J."/>
        </authorList>
    </citation>
    <scope>NUCLEOTIDE SEQUENCE [LARGE SCALE GENOMIC DNA]</scope>
    <source>
        <strain evidence="3">CGMCC 4.7132</strain>
    </source>
</reference>
<comment type="caution">
    <text evidence="2">The sequence shown here is derived from an EMBL/GenBank/DDBJ whole genome shotgun (WGS) entry which is preliminary data.</text>
</comment>
<evidence type="ECO:0000313" key="2">
    <source>
        <dbReference type="EMBL" id="MFC4534494.1"/>
    </source>
</evidence>
<feature type="transmembrane region" description="Helical" evidence="1">
    <location>
        <begin position="77"/>
        <end position="95"/>
    </location>
</feature>
<gene>
    <name evidence="2" type="ORF">ACFO60_27365</name>
</gene>
<feature type="transmembrane region" description="Helical" evidence="1">
    <location>
        <begin position="102"/>
        <end position="121"/>
    </location>
</feature>
<evidence type="ECO:0000256" key="1">
    <source>
        <dbReference type="SAM" id="Phobius"/>
    </source>
</evidence>
<accession>A0ABV9CN92</accession>
<protein>
    <submittedName>
        <fullName evidence="2">Uncharacterized protein</fullName>
    </submittedName>
</protein>
<keyword evidence="1" id="KW-1133">Transmembrane helix</keyword>
<dbReference type="RefSeq" id="WP_380845249.1">
    <property type="nucleotide sequence ID" value="NZ_JBHSFP010000023.1"/>
</dbReference>
<keyword evidence="1" id="KW-0812">Transmembrane</keyword>
<dbReference type="EMBL" id="JBHSFP010000023">
    <property type="protein sequence ID" value="MFC4534494.1"/>
    <property type="molecule type" value="Genomic_DNA"/>
</dbReference>